<evidence type="ECO:0000313" key="2">
    <source>
        <dbReference type="Proteomes" id="UP000256690"/>
    </source>
</evidence>
<comment type="caution">
    <text evidence="1">The sequence shown here is derived from an EMBL/GenBank/DDBJ whole genome shotgun (WGS) entry which is preliminary data.</text>
</comment>
<dbReference type="InterPro" id="IPR012334">
    <property type="entry name" value="Pectin_lyas_fold"/>
</dbReference>
<dbReference type="STRING" id="1810919.A0A3D8SJD2"/>
<dbReference type="PANTHER" id="PTHR33928:SF2">
    <property type="entry name" value="PECTATE LYASE SUPERFAMILY PROTEIN DOMAIN-CONTAINING PROTEIN-RELATED"/>
    <property type="match status" value="1"/>
</dbReference>
<name>A0A3D8SJD2_9EURO</name>
<proteinExistence type="predicted"/>
<evidence type="ECO:0000313" key="1">
    <source>
        <dbReference type="EMBL" id="RDW86281.1"/>
    </source>
</evidence>
<accession>A0A3D8SJD2</accession>
<dbReference type="PANTHER" id="PTHR33928">
    <property type="entry name" value="POLYGALACTURONASE QRT3"/>
    <property type="match status" value="1"/>
</dbReference>
<dbReference type="RefSeq" id="XP_026605805.1">
    <property type="nucleotide sequence ID" value="XM_026744939.1"/>
</dbReference>
<dbReference type="OrthoDB" id="1046782at2759"/>
<organism evidence="1 2">
    <name type="scientific">Aspergillus mulundensis</name>
    <dbReference type="NCBI Taxonomy" id="1810919"/>
    <lineage>
        <taxon>Eukaryota</taxon>
        <taxon>Fungi</taxon>
        <taxon>Dikarya</taxon>
        <taxon>Ascomycota</taxon>
        <taxon>Pezizomycotina</taxon>
        <taxon>Eurotiomycetes</taxon>
        <taxon>Eurotiomycetidae</taxon>
        <taxon>Eurotiales</taxon>
        <taxon>Aspergillaceae</taxon>
        <taxon>Aspergillus</taxon>
        <taxon>Aspergillus subgen. Nidulantes</taxon>
    </lineage>
</organism>
<dbReference type="Gene3D" id="2.160.20.10">
    <property type="entry name" value="Single-stranded right-handed beta-helix, Pectin lyase-like"/>
    <property type="match status" value="1"/>
</dbReference>
<dbReference type="GO" id="GO:0004650">
    <property type="term" value="F:polygalacturonase activity"/>
    <property type="evidence" value="ECO:0007669"/>
    <property type="project" value="InterPro"/>
</dbReference>
<reference evidence="1 2" key="1">
    <citation type="journal article" date="2018" name="IMA Fungus">
        <title>IMA Genome-F 9: Draft genome sequence of Annulohypoxylon stygium, Aspergillus mulundensis, Berkeleyomyces basicola (syn. Thielaviopsis basicola), Ceratocystis smalleyi, two Cercospora beticola strains, Coleophoma cylindrospora, Fusarium fracticaudum, Phialophora cf. hyalina, and Morchella septimelata.</title>
        <authorList>
            <person name="Wingfield B.D."/>
            <person name="Bills G.F."/>
            <person name="Dong Y."/>
            <person name="Huang W."/>
            <person name="Nel W.J."/>
            <person name="Swalarsk-Parry B.S."/>
            <person name="Vaghefi N."/>
            <person name="Wilken P.M."/>
            <person name="An Z."/>
            <person name="de Beer Z.W."/>
            <person name="De Vos L."/>
            <person name="Chen L."/>
            <person name="Duong T.A."/>
            <person name="Gao Y."/>
            <person name="Hammerbacher A."/>
            <person name="Kikkert J.R."/>
            <person name="Li Y."/>
            <person name="Li H."/>
            <person name="Li K."/>
            <person name="Li Q."/>
            <person name="Liu X."/>
            <person name="Ma X."/>
            <person name="Naidoo K."/>
            <person name="Pethybridge S.J."/>
            <person name="Sun J."/>
            <person name="Steenkamp E.T."/>
            <person name="van der Nest M.A."/>
            <person name="van Wyk S."/>
            <person name="Wingfield M.J."/>
            <person name="Xiong C."/>
            <person name="Yue Q."/>
            <person name="Zhang X."/>
        </authorList>
    </citation>
    <scope>NUCLEOTIDE SEQUENCE [LARGE SCALE GENOMIC DNA]</scope>
    <source>
        <strain evidence="1 2">DSM 5745</strain>
    </source>
</reference>
<gene>
    <name evidence="1" type="ORF">DSM5745_02923</name>
</gene>
<dbReference type="AlphaFoldDB" id="A0A3D8SJD2"/>
<keyword evidence="2" id="KW-1185">Reference proteome</keyword>
<sequence length="202" mass="22150">MAWTNQYNPSGETTGHNLRSFLGIVEILTVLLEARREMRKPDGSNGQTISTGRALLVEATAATWLVGTRLEHHELYQYNLENAHNVFSTMQQSESVYWQGPGNMLIPAPWQDNVIPSDPDFSQFAADDALCRMGHSERIHASSNFFLYGGCTGRSSTMAALAMQLLENSTTNMLLSGNQAIATEDENAGGWGGVIAAYLYSI</sequence>
<dbReference type="GeneID" id="38113293"/>
<protein>
    <submittedName>
        <fullName evidence="1">Uncharacterized protein</fullName>
    </submittedName>
</protein>
<dbReference type="Proteomes" id="UP000256690">
    <property type="component" value="Unassembled WGS sequence"/>
</dbReference>
<dbReference type="InterPro" id="IPR039279">
    <property type="entry name" value="QRT3-like"/>
</dbReference>
<dbReference type="EMBL" id="PVWQ01000003">
    <property type="protein sequence ID" value="RDW86281.1"/>
    <property type="molecule type" value="Genomic_DNA"/>
</dbReference>